<accession>A0A173LIJ1</accession>
<name>A0A173LIJ1_9ACTN</name>
<dbReference type="OrthoDB" id="4427997at2"/>
<dbReference type="Proteomes" id="UP000186104">
    <property type="component" value="Chromosome"/>
</dbReference>
<dbReference type="RefSeq" id="WP_067478483.1">
    <property type="nucleotide sequence ID" value="NZ_CP015961.1"/>
</dbReference>
<evidence type="ECO:0000256" key="1">
    <source>
        <dbReference type="SAM" id="MobiDB-lite"/>
    </source>
</evidence>
<feature type="transmembrane region" description="Helical" evidence="2">
    <location>
        <begin position="31"/>
        <end position="53"/>
    </location>
</feature>
<keyword evidence="4" id="KW-1185">Reference proteome</keyword>
<dbReference type="KEGG" id="dtm:BJL86_1313"/>
<dbReference type="STRING" id="499555.BJL86_1313"/>
<organism evidence="3 4">
    <name type="scientific">Dietzia timorensis</name>
    <dbReference type="NCBI Taxonomy" id="499555"/>
    <lineage>
        <taxon>Bacteria</taxon>
        <taxon>Bacillati</taxon>
        <taxon>Actinomycetota</taxon>
        <taxon>Actinomycetes</taxon>
        <taxon>Mycobacteriales</taxon>
        <taxon>Dietziaceae</taxon>
        <taxon>Dietzia</taxon>
    </lineage>
</organism>
<feature type="region of interest" description="Disordered" evidence="1">
    <location>
        <begin position="74"/>
        <end position="123"/>
    </location>
</feature>
<protein>
    <submittedName>
        <fullName evidence="3">Uncharacterized protein</fullName>
    </submittedName>
</protein>
<gene>
    <name evidence="3" type="ORF">BJL86_1313</name>
</gene>
<reference evidence="3 4" key="1">
    <citation type="submission" date="2016-06" db="EMBL/GenBank/DDBJ databases">
        <title>Complete genome sequence of a saline-alkali tolerant type strain Dietzia timorensis ID05-A0528T.</title>
        <authorList>
            <person name="Wu X."/>
        </authorList>
    </citation>
    <scope>NUCLEOTIDE SEQUENCE [LARGE SCALE GENOMIC DNA]</scope>
    <source>
        <strain evidence="3 4">ID05-A0528</strain>
    </source>
</reference>
<feature type="compositionally biased region" description="Low complexity" evidence="1">
    <location>
        <begin position="88"/>
        <end position="122"/>
    </location>
</feature>
<evidence type="ECO:0000313" key="3">
    <source>
        <dbReference type="EMBL" id="ANI92095.1"/>
    </source>
</evidence>
<keyword evidence="2" id="KW-0472">Membrane</keyword>
<keyword evidence="2" id="KW-0812">Transmembrane</keyword>
<keyword evidence="2" id="KW-1133">Transmembrane helix</keyword>
<evidence type="ECO:0000313" key="4">
    <source>
        <dbReference type="Proteomes" id="UP000186104"/>
    </source>
</evidence>
<proteinExistence type="predicted"/>
<dbReference type="EMBL" id="CP015961">
    <property type="protein sequence ID" value="ANI92095.1"/>
    <property type="molecule type" value="Genomic_DNA"/>
</dbReference>
<sequence>MTDPHHGGGYYSNGWDNAAPEPQRRGSATPWIIAALVVALVVAVGVIAAVWLLGRGSEEPTPNAVDDFTVATTTVPSSEDGHAQQSDTASSTATQPAESSASPSSSQSAPATTSTASASMPAGLNPRGWDGGVQCNASDDWVYAGSNGADYALICVATPGGGLYYKGFFRGGEAEHDIASQYGVGTTNAQYETLASGDTSIVIDGSQLYVYGAGGEIIAQTTFGQVYAQ</sequence>
<evidence type="ECO:0000256" key="2">
    <source>
        <dbReference type="SAM" id="Phobius"/>
    </source>
</evidence>
<dbReference type="AlphaFoldDB" id="A0A173LIJ1"/>